<organism evidence="5">
    <name type="scientific">Onchocerca flexuosa</name>
    <dbReference type="NCBI Taxonomy" id="387005"/>
    <lineage>
        <taxon>Eukaryota</taxon>
        <taxon>Metazoa</taxon>
        <taxon>Ecdysozoa</taxon>
        <taxon>Nematoda</taxon>
        <taxon>Chromadorea</taxon>
        <taxon>Rhabditida</taxon>
        <taxon>Spirurina</taxon>
        <taxon>Spiruromorpha</taxon>
        <taxon>Filarioidea</taxon>
        <taxon>Onchocercidae</taxon>
        <taxon>Onchocerca</taxon>
    </lineage>
</organism>
<evidence type="ECO:0000313" key="4">
    <source>
        <dbReference type="Proteomes" id="UP000267606"/>
    </source>
</evidence>
<keyword evidence="2" id="KW-0342">GTP-binding</keyword>
<proteinExistence type="predicted"/>
<keyword evidence="1" id="KW-0547">Nucleotide-binding</keyword>
<dbReference type="Pfam" id="PF00025">
    <property type="entry name" value="Arf"/>
    <property type="match status" value="1"/>
</dbReference>
<keyword evidence="4" id="KW-1185">Reference proteome</keyword>
<dbReference type="AlphaFoldDB" id="A0A183HEQ4"/>
<dbReference type="InterPro" id="IPR006689">
    <property type="entry name" value="Small_GTPase_ARF/SAR"/>
</dbReference>
<evidence type="ECO:0000313" key="5">
    <source>
        <dbReference type="WBParaSite" id="OFLC_0000596501-mRNA-1"/>
    </source>
</evidence>
<dbReference type="STRING" id="387005.A0A183HEQ4"/>
<reference evidence="3 4" key="2">
    <citation type="submission" date="2018-11" db="EMBL/GenBank/DDBJ databases">
        <authorList>
            <consortium name="Pathogen Informatics"/>
        </authorList>
    </citation>
    <scope>NUCLEOTIDE SEQUENCE [LARGE SCALE GENOMIC DNA]</scope>
</reference>
<evidence type="ECO:0000256" key="1">
    <source>
        <dbReference type="ARBA" id="ARBA00022741"/>
    </source>
</evidence>
<dbReference type="SUPFAM" id="SSF52540">
    <property type="entry name" value="P-loop containing nucleoside triphosphate hydrolases"/>
    <property type="match status" value="1"/>
</dbReference>
<sequence length="122" mass="13580">VFVIDSSCPSRFGEAQNELAKIFAERELVDACFLVILNRRQPTIVNQHCIVSSAAIDQLVMNINRFSAGRTVMIHQCNAMTGIGLWEAIDALTSKLLLARNQTEILGMEEQSDEIDELEVEA</sequence>
<dbReference type="GO" id="GO:0003924">
    <property type="term" value="F:GTPase activity"/>
    <property type="evidence" value="ECO:0007669"/>
    <property type="project" value="InterPro"/>
</dbReference>
<dbReference type="WBParaSite" id="OFLC_0000596501-mRNA-1">
    <property type="protein sequence ID" value="OFLC_0000596501-mRNA-1"/>
    <property type="gene ID" value="OFLC_0000596501"/>
</dbReference>
<protein>
    <submittedName>
        <fullName evidence="5">STAS domain-containing protein</fullName>
    </submittedName>
</protein>
<reference evidence="5" key="1">
    <citation type="submission" date="2016-06" db="UniProtKB">
        <authorList>
            <consortium name="WormBaseParasite"/>
        </authorList>
    </citation>
    <scope>IDENTIFICATION</scope>
</reference>
<accession>A0A183HEQ4</accession>
<dbReference type="GO" id="GO:0005525">
    <property type="term" value="F:GTP binding"/>
    <property type="evidence" value="ECO:0007669"/>
    <property type="project" value="UniProtKB-KW"/>
</dbReference>
<evidence type="ECO:0000256" key="2">
    <source>
        <dbReference type="ARBA" id="ARBA00023134"/>
    </source>
</evidence>
<dbReference type="Proteomes" id="UP000267606">
    <property type="component" value="Unassembled WGS sequence"/>
</dbReference>
<evidence type="ECO:0000313" key="3">
    <source>
        <dbReference type="EMBL" id="VDO44954.1"/>
    </source>
</evidence>
<dbReference type="EMBL" id="UZAJ01005419">
    <property type="protein sequence ID" value="VDO44954.1"/>
    <property type="molecule type" value="Genomic_DNA"/>
</dbReference>
<gene>
    <name evidence="3" type="ORF">OFLC_LOCUS5965</name>
</gene>
<name>A0A183HEQ4_9BILA</name>
<dbReference type="Gene3D" id="3.40.50.300">
    <property type="entry name" value="P-loop containing nucleotide triphosphate hydrolases"/>
    <property type="match status" value="1"/>
</dbReference>
<dbReference type="InterPro" id="IPR027417">
    <property type="entry name" value="P-loop_NTPase"/>
</dbReference>